<feature type="compositionally biased region" description="Basic and acidic residues" evidence="1">
    <location>
        <begin position="83"/>
        <end position="97"/>
    </location>
</feature>
<evidence type="ECO:0000313" key="2">
    <source>
        <dbReference type="EMBL" id="KAJ7710769.1"/>
    </source>
</evidence>
<protein>
    <submittedName>
        <fullName evidence="2">Uncharacterized protein</fullName>
    </submittedName>
</protein>
<proteinExistence type="predicted"/>
<keyword evidence="3" id="KW-1185">Reference proteome</keyword>
<evidence type="ECO:0000313" key="3">
    <source>
        <dbReference type="Proteomes" id="UP001221757"/>
    </source>
</evidence>
<evidence type="ECO:0000256" key="1">
    <source>
        <dbReference type="SAM" id="MobiDB-lite"/>
    </source>
</evidence>
<name>A0AAD7H2Q2_MYCRO</name>
<dbReference type="EMBL" id="JARKIE010000001">
    <property type="protein sequence ID" value="KAJ7710769.1"/>
    <property type="molecule type" value="Genomic_DNA"/>
</dbReference>
<gene>
    <name evidence="2" type="ORF">B0H17DRAFT_1123881</name>
</gene>
<organism evidence="2 3">
    <name type="scientific">Mycena rosella</name>
    <name type="common">Pink bonnet</name>
    <name type="synonym">Agaricus rosellus</name>
    <dbReference type="NCBI Taxonomy" id="1033263"/>
    <lineage>
        <taxon>Eukaryota</taxon>
        <taxon>Fungi</taxon>
        <taxon>Dikarya</taxon>
        <taxon>Basidiomycota</taxon>
        <taxon>Agaricomycotina</taxon>
        <taxon>Agaricomycetes</taxon>
        <taxon>Agaricomycetidae</taxon>
        <taxon>Agaricales</taxon>
        <taxon>Marasmiineae</taxon>
        <taxon>Mycenaceae</taxon>
        <taxon>Mycena</taxon>
    </lineage>
</organism>
<comment type="caution">
    <text evidence="2">The sequence shown here is derived from an EMBL/GenBank/DDBJ whole genome shotgun (WGS) entry which is preliminary data.</text>
</comment>
<accession>A0AAD7H2Q2</accession>
<sequence>MLTLGGTASEQGRCRHPWPRVWEAFGDGPEKKKMSNVSFKTLNNYLCSIRRTTPEKGLEEAVGRVSRHMNNQGKVTGMGRGGSEIKNHRTKGREHQQKQSTRSDGAASRNPTR</sequence>
<dbReference type="Proteomes" id="UP001221757">
    <property type="component" value="Unassembled WGS sequence"/>
</dbReference>
<feature type="region of interest" description="Disordered" evidence="1">
    <location>
        <begin position="58"/>
        <end position="113"/>
    </location>
</feature>
<reference evidence="2" key="1">
    <citation type="submission" date="2023-03" db="EMBL/GenBank/DDBJ databases">
        <title>Massive genome expansion in bonnet fungi (Mycena s.s.) driven by repeated elements and novel gene families across ecological guilds.</title>
        <authorList>
            <consortium name="Lawrence Berkeley National Laboratory"/>
            <person name="Harder C.B."/>
            <person name="Miyauchi S."/>
            <person name="Viragh M."/>
            <person name="Kuo A."/>
            <person name="Thoen E."/>
            <person name="Andreopoulos B."/>
            <person name="Lu D."/>
            <person name="Skrede I."/>
            <person name="Drula E."/>
            <person name="Henrissat B."/>
            <person name="Morin E."/>
            <person name="Kohler A."/>
            <person name="Barry K."/>
            <person name="LaButti K."/>
            <person name="Morin E."/>
            <person name="Salamov A."/>
            <person name="Lipzen A."/>
            <person name="Mereny Z."/>
            <person name="Hegedus B."/>
            <person name="Baldrian P."/>
            <person name="Stursova M."/>
            <person name="Weitz H."/>
            <person name="Taylor A."/>
            <person name="Grigoriev I.V."/>
            <person name="Nagy L.G."/>
            <person name="Martin F."/>
            <person name="Kauserud H."/>
        </authorList>
    </citation>
    <scope>NUCLEOTIDE SEQUENCE</scope>
    <source>
        <strain evidence="2">CBHHK067</strain>
    </source>
</reference>
<feature type="compositionally biased region" description="Polar residues" evidence="1">
    <location>
        <begin position="98"/>
        <end position="113"/>
    </location>
</feature>
<dbReference type="AlphaFoldDB" id="A0AAD7H2Q2"/>